<accession>A0A918LCF9</accession>
<name>A0A918LCF9_9PSEU</name>
<protein>
    <submittedName>
        <fullName evidence="2">Uncharacterized protein</fullName>
    </submittedName>
</protein>
<reference evidence="2" key="1">
    <citation type="journal article" date="2014" name="Int. J. Syst. Evol. Microbiol.">
        <title>Complete genome sequence of Corynebacterium casei LMG S-19264T (=DSM 44701T), isolated from a smear-ripened cheese.</title>
        <authorList>
            <consortium name="US DOE Joint Genome Institute (JGI-PGF)"/>
            <person name="Walter F."/>
            <person name="Albersmeier A."/>
            <person name="Kalinowski J."/>
            <person name="Ruckert C."/>
        </authorList>
    </citation>
    <scope>NUCLEOTIDE SEQUENCE</scope>
    <source>
        <strain evidence="2">JCM 3276</strain>
    </source>
</reference>
<evidence type="ECO:0000313" key="2">
    <source>
        <dbReference type="EMBL" id="GGS29644.1"/>
    </source>
</evidence>
<dbReference type="EMBL" id="BMRB01000002">
    <property type="protein sequence ID" value="GGS29644.1"/>
    <property type="molecule type" value="Genomic_DNA"/>
</dbReference>
<proteinExistence type="predicted"/>
<keyword evidence="3" id="KW-1185">Reference proteome</keyword>
<comment type="caution">
    <text evidence="2">The sequence shown here is derived from an EMBL/GenBank/DDBJ whole genome shotgun (WGS) entry which is preliminary data.</text>
</comment>
<gene>
    <name evidence="2" type="ORF">GCM10010171_23710</name>
</gene>
<evidence type="ECO:0000256" key="1">
    <source>
        <dbReference type="SAM" id="MobiDB-lite"/>
    </source>
</evidence>
<evidence type="ECO:0000313" key="3">
    <source>
        <dbReference type="Proteomes" id="UP000660680"/>
    </source>
</evidence>
<reference evidence="2" key="2">
    <citation type="submission" date="2020-09" db="EMBL/GenBank/DDBJ databases">
        <authorList>
            <person name="Sun Q."/>
            <person name="Ohkuma M."/>
        </authorList>
    </citation>
    <scope>NUCLEOTIDE SEQUENCE</scope>
    <source>
        <strain evidence="2">JCM 3276</strain>
    </source>
</reference>
<dbReference type="AlphaFoldDB" id="A0A918LCF9"/>
<feature type="region of interest" description="Disordered" evidence="1">
    <location>
        <begin position="17"/>
        <end position="70"/>
    </location>
</feature>
<dbReference type="Proteomes" id="UP000660680">
    <property type="component" value="Unassembled WGS sequence"/>
</dbReference>
<organism evidence="2 3">
    <name type="scientific">Actinokineospora fastidiosa</name>
    <dbReference type="NCBI Taxonomy" id="1816"/>
    <lineage>
        <taxon>Bacteria</taxon>
        <taxon>Bacillati</taxon>
        <taxon>Actinomycetota</taxon>
        <taxon>Actinomycetes</taxon>
        <taxon>Pseudonocardiales</taxon>
        <taxon>Pseudonocardiaceae</taxon>
        <taxon>Actinokineospora</taxon>
    </lineage>
</organism>
<sequence length="70" mass="7245">MIDRTRGAAASCANFLRPAGESGVNPELTRSGVDLPMTGQAESDYPTGDRRGHAPGRTTVRTGPAFGPST</sequence>